<dbReference type="CDD" id="cd00063">
    <property type="entry name" value="FN3"/>
    <property type="match status" value="1"/>
</dbReference>
<dbReference type="SMART" id="SM00089">
    <property type="entry name" value="PKD"/>
    <property type="match status" value="1"/>
</dbReference>
<dbReference type="Gene3D" id="2.60.40.10">
    <property type="entry name" value="Immunoglobulins"/>
    <property type="match status" value="2"/>
</dbReference>
<proteinExistence type="predicted"/>
<dbReference type="InterPro" id="IPR036116">
    <property type="entry name" value="FN3_sf"/>
</dbReference>
<evidence type="ECO:0000259" key="2">
    <source>
        <dbReference type="PROSITE" id="PS50093"/>
    </source>
</evidence>
<dbReference type="InterPro" id="IPR006626">
    <property type="entry name" value="PbH1"/>
</dbReference>
<evidence type="ECO:0000313" key="4">
    <source>
        <dbReference type="EMBL" id="RXK83531.1"/>
    </source>
</evidence>
<keyword evidence="5" id="KW-1185">Reference proteome</keyword>
<keyword evidence="1" id="KW-0732">Signal</keyword>
<dbReference type="Proteomes" id="UP000290545">
    <property type="component" value="Unassembled WGS sequence"/>
</dbReference>
<dbReference type="SUPFAM" id="SSF49299">
    <property type="entry name" value="PKD domain"/>
    <property type="match status" value="1"/>
</dbReference>
<feature type="domain" description="PKD" evidence="2">
    <location>
        <begin position="2667"/>
        <end position="2748"/>
    </location>
</feature>
<dbReference type="OrthoDB" id="1447704at2"/>
<dbReference type="Pfam" id="PF19081">
    <property type="entry name" value="Ig_7"/>
    <property type="match status" value="1"/>
</dbReference>
<dbReference type="InterPro" id="IPR035986">
    <property type="entry name" value="PKD_dom_sf"/>
</dbReference>
<dbReference type="SUPFAM" id="SSF49265">
    <property type="entry name" value="Fibronectin type III"/>
    <property type="match status" value="1"/>
</dbReference>
<dbReference type="EMBL" id="SDHZ01000002">
    <property type="protein sequence ID" value="RXK83531.1"/>
    <property type="molecule type" value="Genomic_DNA"/>
</dbReference>
<gene>
    <name evidence="4" type="ORF">ESB13_15675</name>
</gene>
<dbReference type="Pfam" id="PF13585">
    <property type="entry name" value="CHU_C"/>
    <property type="match status" value="1"/>
</dbReference>
<dbReference type="SUPFAM" id="SSF51126">
    <property type="entry name" value="Pectin lyase-like"/>
    <property type="match status" value="3"/>
</dbReference>
<dbReference type="SMART" id="SM00710">
    <property type="entry name" value="PbH1"/>
    <property type="match status" value="19"/>
</dbReference>
<dbReference type="InterPro" id="IPR012334">
    <property type="entry name" value="Pectin_lyas_fold"/>
</dbReference>
<dbReference type="Pfam" id="PF18911">
    <property type="entry name" value="PKD_4"/>
    <property type="match status" value="1"/>
</dbReference>
<accession>A0A4Q1D722</accession>
<evidence type="ECO:0000256" key="1">
    <source>
        <dbReference type="SAM" id="SignalP"/>
    </source>
</evidence>
<dbReference type="NCBIfam" id="TIGR04131">
    <property type="entry name" value="Bac_Flav_CTERM"/>
    <property type="match status" value="1"/>
</dbReference>
<dbReference type="InterPro" id="IPR000601">
    <property type="entry name" value="PKD_dom"/>
</dbReference>
<sequence length="3011" mass="321591">MCMGRGSTNSKTSNTDMQHFYRLILALSAAFLCSLSVYAQTDIKIGTGTTSNTDWAYPCPMQDARSSSRQQYLYLASELNAAGMMAGTISAIKFTVTGFNYVDPADPIDNLNFKIGTTSASSLRSTSWEPGTLPVYTAATYLPVMGANTFTFTTPFFWNGTDNIVIELCTDNTDAGGTTANTLVEMTTGLSFNASHSTAENFQGSLCNATDKPETGTTANRPNITFSWAAAPACSAATLTGGTAVAAKPEICSGESVYLKLDGASLASALSYQWQSSADRNVWTNIAGATAPAGDFTQTATTYYRAVLTCASGGTAISADVRVGIPQPIAGTFTINKNQPAGNGNFQSFNDAYNHIRCGINGPVVFNVAAGSGVYNERLILNRVAGTSEVNTITFNGNAGASIAFSETVTADRATIKLDGADYFVFNNLAVTSSGSSYAIGFQLVNDADSNTIRNCTITSRTTGTNNGYGGVFIGGTVDNPFAAVDASCDGNIVEGSTITGGSYGITIAGSTTAAARFNKLLRNRIIDFGVSGIRVTLSSNTIIDSNFISRPTRTNQGNPLTGIYFNATNTRLSVTKNTITNMYQGRTTLNAFNNFYGIYFDVASGLSTFPNVVENNLIYNINGGPNLYGIYSNSTNNVFFQHNTIVLDGPVPASDADIVNTGFYLSGGAGVVFKNNNIAVTRGGPGIKTAIWFANNLHEVQCNRNNLYAAAGIGRVSLGYMNGTYTQFLNEWQAATGQDAASVAVDPLFENAATGNMKPTQPALDNIGENLSVATDITGLARSNTPDPGAFEFTTPPCATPPTPGVAALNKSTICVDLTVLLTITGNTSGASQTYQLESSLTETGTYQPAGSVSTSPEFSFAATETKYYRVKVTCGAQVSYTNAVLLTVFQAFPSQTYTINKTQPASATNFTSFAAAYGALECGIAGPIVFDVASGSGPYEERIIFGKVKGASATNTITFRGNGNIIKPTGATSGQRAVIKLQDATHFIFDNFVIDATGSTTYGYGVHLLNADSNTVKNSTILSSTTSSSSTNFAGIVISNSHEDPIDEYTNQYYSDGNVFENNTIRGGYYGITLAGHQRYDANYDEFIHNNKVLGNKIEDFYQTGIYIVGTGETIIERNEISRPARTSVGGFNGLHFSGTNGSASVNANRIFTPFGGNPASTSTFNGLLLEYTGTDQMMNWPIVISNNLIHRIKSAGTQNGVSSEMGIAVKYYHNTISLDDASNQNAAATSGFRVSNANLATEIVNNMVSITRGGTGTKIGLNIVSGDVVPLSFVDYNNYYINGVSGNNHIGYRNANRTTLDEWKAILRVKEQHSTSINPIYADTATGNFSPTILPVDNTGTPVNISRDINGKARDASKPDIGAFEFTASSCISGVRAGDAVASPATGICMGAKITLNLDRATSSGSQTTVWQSAPTATGPWTTISEPLYTNEFVTRLARDHFFRAYITCMNVTDTSSVTGITTNGALPAGTYTIKKDGSGNYQSFNQAVSAMACGIEGAVTFVVSPGSYRERLLIKGIPGADAASRVTFKSATNAADVKLSELATSANNYVLMLDSASYITFDNITIEADDATVSRAVVLAGTSSYDSIINNVIVSGVATAANTNKVGIYAAPGNFKQIVIAGNTVRNGASAIYLEGSSLLKGEGLAVNGNTITQPYQYGIYTTYWNNAAVNDNVITLSGAGTTYGTYNRYHSGLLSVSGNKVTISNKSGIAYGLYIANSDIPNADNYTIQGNKVIAATSNTSSLYGMYISAVSYAGVVNNVIYLNTSSTTSYGLYNTNSRSARYYNNTVYNTSASGTNNYAGYFTDNGVPVELRYRVDVMNNVFANDGNGKALYINSYELFNSDYNLLYAKGSVLVQNGTSNPVATLQDWRALSGLDINSISTATKPALLTSQDLAPDVAAPDVWIMQGRGAHIFNNGQGINGVKRATLLKEGVPDLGAYEFTPTSQPPAAVPYPAVPAAGTRQYFMMATDTVAAVTWGNSVPTGITVRRFTGTVPPSIPAGKDYMYFYTEATPAAAGNYDFTMEQFYLKPWRGFVDDEERIRLGRTEQAGTWRVDAQSGVNTVANIISQPSVTFLDKFTGLTDPTVSYPVTDTLSRMDSATKGTRFWVGFGQSYMGYSVGVDEFVVVMGGADKDAKVTVRINGTSWSKTYDVPANTYMLSDPVPKTGVSGALLYTEGLSQRGISINSDVPINAFVRGDNMVGSPITGSTLLYPVASYGYEYYTMSYRQDNMFDENAYCWFYVIADHDNTKVQIVPSNPTVGGRKAGVPFEVVLNKGEVYQVLGAVITSDMSQDLSGSYVRSLSNSDGQCYPVAVFSGSGRSFIGCDAEYFSVLGGQYLIQQNMPTNAWGQEYLTAPASSKEDPSVPQTFVYRVMVKDPSTVVRVNGTPLANPVNNYYTFYSNTADVITGDKPIMVTQYMANSDYQCGLSGGGGEMFTVVAAKNGIKKAVFPRMERGIAGAANQVTLMVIIPTSGLASLKIDGSSSFSHTYAHQNKPGYSIVVKKWPAEDGISVVESDSLFTAVLYGMGGINSYGFHLGYTLPNRINSGLRNVYDSTGHFSAFNCVGTPFRHSVLLPSTTSRIVWQFSKVASLSPASDVVQTDPVADSTVIIDGEVFYQYTVKTPYTFSKEGTYIIPIEYKDDLIGNCSNTVQRLVTVKVVASPQAGIELSHSGCLNEEALFTPVVTTADGDAAEKYKWDLGDGSDVFTRQVAHLYNKAGDYVVKLQALTRAGCIAEASRNITIKDVANVRFATDTVKSCEKSTVTLAVLNPQPGAVYNWYSTETGGTAIHTGATYTLNDLAGIKDYYVEGVWNGCTSKPRTRITTQAWPLITAPVINVDTVGTNMFRISWLPVEHVTAYQVSIDGGNTWAAPSSGSSGLTHTVVALESGKAITIQVKAVDPNHCSDKESQVQVTTRPEQIFVPNAFTPNGDSRNDFFKIEGYLIQSMRLHIFNQWGQQIYESADLNGWDGKYKGEYQPSGVYIYVAEITLKDGSKTVKKGSVNLIR</sequence>
<dbReference type="PROSITE" id="PS50093">
    <property type="entry name" value="PKD"/>
    <property type="match status" value="1"/>
</dbReference>
<evidence type="ECO:0000313" key="5">
    <source>
        <dbReference type="Proteomes" id="UP000290545"/>
    </source>
</evidence>
<dbReference type="InterPro" id="IPR013783">
    <property type="entry name" value="Ig-like_fold"/>
</dbReference>
<feature type="domain" description="Fibronectin type-III" evidence="3">
    <location>
        <begin position="2836"/>
        <end position="2923"/>
    </location>
</feature>
<dbReference type="InterPro" id="IPR011050">
    <property type="entry name" value="Pectin_lyase_fold/virulence"/>
</dbReference>
<reference evidence="4 5" key="1">
    <citation type="submission" date="2019-01" db="EMBL/GenBank/DDBJ databases">
        <title>Filimonas sp. strain TTM-71.</title>
        <authorList>
            <person name="Chen W.-M."/>
        </authorList>
    </citation>
    <scope>NUCLEOTIDE SEQUENCE [LARGE SCALE GENOMIC DNA]</scope>
    <source>
        <strain evidence="4 5">TTM-71</strain>
    </source>
</reference>
<name>A0A4Q1D722_9BACT</name>
<dbReference type="InterPro" id="IPR026341">
    <property type="entry name" value="T9SS_type_B"/>
</dbReference>
<protein>
    <submittedName>
        <fullName evidence="4">T9SS type B sorting domain-containing protein</fullName>
    </submittedName>
</protein>
<dbReference type="InterPro" id="IPR022409">
    <property type="entry name" value="PKD/Chitinase_dom"/>
</dbReference>
<feature type="chain" id="PRO_5020941226" evidence="1">
    <location>
        <begin position="40"/>
        <end position="3011"/>
    </location>
</feature>
<dbReference type="InterPro" id="IPR003961">
    <property type="entry name" value="FN3_dom"/>
</dbReference>
<dbReference type="InterPro" id="IPR035234">
    <property type="entry name" value="IgGFc-bd_N"/>
</dbReference>
<dbReference type="PROSITE" id="PS50853">
    <property type="entry name" value="FN3"/>
    <property type="match status" value="1"/>
</dbReference>
<dbReference type="InterPro" id="IPR044023">
    <property type="entry name" value="Ig_7"/>
</dbReference>
<comment type="caution">
    <text evidence="4">The sequence shown here is derived from an EMBL/GenBank/DDBJ whole genome shotgun (WGS) entry which is preliminary data.</text>
</comment>
<dbReference type="Pfam" id="PF17517">
    <property type="entry name" value="IgGFc_binding"/>
    <property type="match status" value="1"/>
</dbReference>
<organism evidence="4 5">
    <name type="scientific">Filimonas effusa</name>
    <dbReference type="NCBI Taxonomy" id="2508721"/>
    <lineage>
        <taxon>Bacteria</taxon>
        <taxon>Pseudomonadati</taxon>
        <taxon>Bacteroidota</taxon>
        <taxon>Chitinophagia</taxon>
        <taxon>Chitinophagales</taxon>
        <taxon>Chitinophagaceae</taxon>
        <taxon>Filimonas</taxon>
    </lineage>
</organism>
<feature type="signal peptide" evidence="1">
    <location>
        <begin position="1"/>
        <end position="39"/>
    </location>
</feature>
<dbReference type="Gene3D" id="2.160.20.10">
    <property type="entry name" value="Single-stranded right-handed beta-helix, Pectin lyase-like"/>
    <property type="match status" value="3"/>
</dbReference>
<evidence type="ECO:0000259" key="3">
    <source>
        <dbReference type="PROSITE" id="PS50853"/>
    </source>
</evidence>